<dbReference type="EMBL" id="SSXH01000159">
    <property type="protein sequence ID" value="THJ74879.1"/>
    <property type="molecule type" value="Genomic_DNA"/>
</dbReference>
<gene>
    <name evidence="2" type="ORF">E7Y31_08775</name>
</gene>
<evidence type="ECO:0000256" key="1">
    <source>
        <dbReference type="SAM" id="MobiDB-lite"/>
    </source>
</evidence>
<accession>A0A4V6S8E8</accession>
<evidence type="ECO:0000313" key="2">
    <source>
        <dbReference type="EMBL" id="THJ74879.1"/>
    </source>
</evidence>
<keyword evidence="3" id="KW-1185">Reference proteome</keyword>
<dbReference type="AlphaFoldDB" id="A0A4V6S8E8"/>
<organism evidence="2 3">
    <name type="scientific">Candidatus Frankia alpina</name>
    <dbReference type="NCBI Taxonomy" id="2699483"/>
    <lineage>
        <taxon>Bacteria</taxon>
        <taxon>Bacillati</taxon>
        <taxon>Actinomycetota</taxon>
        <taxon>Actinomycetes</taxon>
        <taxon>Frankiales</taxon>
        <taxon>Frankiaceae</taxon>
        <taxon>Frankia</taxon>
    </lineage>
</organism>
<feature type="non-terminal residue" evidence="2">
    <location>
        <position position="88"/>
    </location>
</feature>
<sequence length="88" mass="9264">MSGLGRRSYTDTDPPVRIWFDCGLGDHEALGDTLCRPVVCRGGCGGGHIHAAATGGGECLGRPRRHDGDSDPRGAGVFRDAAGWTSRR</sequence>
<dbReference type="Proteomes" id="UP000305282">
    <property type="component" value="Unassembled WGS sequence"/>
</dbReference>
<name>A0A4V6S8E8_9ACTN</name>
<proteinExistence type="predicted"/>
<feature type="region of interest" description="Disordered" evidence="1">
    <location>
        <begin position="55"/>
        <end position="88"/>
    </location>
</feature>
<protein>
    <submittedName>
        <fullName evidence="2">Uncharacterized protein</fullName>
    </submittedName>
</protein>
<evidence type="ECO:0000313" key="3">
    <source>
        <dbReference type="Proteomes" id="UP000305282"/>
    </source>
</evidence>
<reference evidence="2 3" key="1">
    <citation type="submission" date="2019-04" db="EMBL/GenBank/DDBJ databases">
        <title>Draft genome sequences for three unisolated Alnus-infective Frankia Sp+ strains, AgTrS, AiOr and AvVan, the first sequenced Frankia strains able to sporulate in-planta.</title>
        <authorList>
            <person name="Bethencourt L."/>
            <person name="Vautrin F."/>
            <person name="Taib N."/>
            <person name="Dubost A."/>
            <person name="Castro-Garcia L."/>
            <person name="Imbaud O."/>
            <person name="Abrouk D."/>
            <person name="Fournier P."/>
            <person name="Briolay J."/>
            <person name="Nguyen A."/>
            <person name="Normand P."/>
            <person name="Fernandez M.P."/>
            <person name="Brochier-Armanet C."/>
            <person name="Herrera-Belaroussi A."/>
        </authorList>
    </citation>
    <scope>NUCLEOTIDE SEQUENCE [LARGE SCALE GENOMIC DNA]</scope>
    <source>
        <strain evidence="2 3">AvVan</strain>
    </source>
</reference>
<comment type="caution">
    <text evidence="2">The sequence shown here is derived from an EMBL/GenBank/DDBJ whole genome shotgun (WGS) entry which is preliminary data.</text>
</comment>